<dbReference type="Proteomes" id="UP000557307">
    <property type="component" value="Unassembled WGS sequence"/>
</dbReference>
<sequence>MYLYCHRFGHGPRTLLAFHGIGQDGASGYASFAECLGDYYTLYAFDLPFHGQSGGMGPEGTFSNRNVLNKVLWQKYLQDFLRQHHIQRFDVVGFSLGGRLALATLEAFPHLIDRAYLIAPDGVREHVLYSLATRFAPTRLLFRAIIKYPSPLLGTAEVLQKAGVLPGSLLRFTRHMLATPERRLLIYRSWLTFRGLRFAIPSLIQRLRPHGVALFLFTGQYDRMLRTQDLAVLARQLPEAQSVTLPSGHTHLVEKVAEYLAGTLK</sequence>
<dbReference type="Pfam" id="PF00561">
    <property type="entry name" value="Abhydrolase_1"/>
    <property type="match status" value="1"/>
</dbReference>
<proteinExistence type="predicted"/>
<dbReference type="PANTHER" id="PTHR43194:SF2">
    <property type="entry name" value="PEROXISOMAL MEMBRANE PROTEIN LPX1"/>
    <property type="match status" value="1"/>
</dbReference>
<accession>A0A840TKN3</accession>
<dbReference type="InterPro" id="IPR050228">
    <property type="entry name" value="Carboxylesterase_BioH"/>
</dbReference>
<evidence type="ECO:0000313" key="2">
    <source>
        <dbReference type="EMBL" id="MBB5284746.1"/>
    </source>
</evidence>
<keyword evidence="3" id="KW-1185">Reference proteome</keyword>
<dbReference type="InterPro" id="IPR029058">
    <property type="entry name" value="AB_hydrolase_fold"/>
</dbReference>
<comment type="caution">
    <text evidence="2">The sequence shown here is derived from an EMBL/GenBank/DDBJ whole genome shotgun (WGS) entry which is preliminary data.</text>
</comment>
<dbReference type="InterPro" id="IPR000073">
    <property type="entry name" value="AB_hydrolase_1"/>
</dbReference>
<dbReference type="EMBL" id="JACHGF010000004">
    <property type="protein sequence ID" value="MBB5284746.1"/>
    <property type="molecule type" value="Genomic_DNA"/>
</dbReference>
<evidence type="ECO:0000313" key="3">
    <source>
        <dbReference type="Proteomes" id="UP000557307"/>
    </source>
</evidence>
<organism evidence="2 3">
    <name type="scientific">Rhabdobacter roseus</name>
    <dbReference type="NCBI Taxonomy" id="1655419"/>
    <lineage>
        <taxon>Bacteria</taxon>
        <taxon>Pseudomonadati</taxon>
        <taxon>Bacteroidota</taxon>
        <taxon>Cytophagia</taxon>
        <taxon>Cytophagales</taxon>
        <taxon>Cytophagaceae</taxon>
        <taxon>Rhabdobacter</taxon>
    </lineage>
</organism>
<protein>
    <submittedName>
        <fullName evidence="2">Pimeloyl-ACP methyl ester carboxylesterase</fullName>
    </submittedName>
</protein>
<dbReference type="Gene3D" id="3.40.50.1820">
    <property type="entry name" value="alpha/beta hydrolase"/>
    <property type="match status" value="1"/>
</dbReference>
<name>A0A840TKN3_9BACT</name>
<dbReference type="PANTHER" id="PTHR43194">
    <property type="entry name" value="HYDROLASE ALPHA/BETA FOLD FAMILY"/>
    <property type="match status" value="1"/>
</dbReference>
<reference evidence="2 3" key="1">
    <citation type="submission" date="2020-08" db="EMBL/GenBank/DDBJ databases">
        <title>Genomic Encyclopedia of Type Strains, Phase IV (KMG-IV): sequencing the most valuable type-strain genomes for metagenomic binning, comparative biology and taxonomic classification.</title>
        <authorList>
            <person name="Goeker M."/>
        </authorList>
    </citation>
    <scope>NUCLEOTIDE SEQUENCE [LARGE SCALE GENOMIC DNA]</scope>
    <source>
        <strain evidence="2 3">DSM 105074</strain>
    </source>
</reference>
<gene>
    <name evidence="2" type="ORF">HNQ92_002894</name>
</gene>
<dbReference type="RefSeq" id="WP_184174708.1">
    <property type="nucleotide sequence ID" value="NZ_JACHGF010000004.1"/>
</dbReference>
<evidence type="ECO:0000259" key="1">
    <source>
        <dbReference type="Pfam" id="PF00561"/>
    </source>
</evidence>
<dbReference type="SUPFAM" id="SSF53474">
    <property type="entry name" value="alpha/beta-Hydrolases"/>
    <property type="match status" value="1"/>
</dbReference>
<feature type="domain" description="AB hydrolase-1" evidence="1">
    <location>
        <begin position="14"/>
        <end position="253"/>
    </location>
</feature>
<dbReference type="AlphaFoldDB" id="A0A840TKN3"/>